<dbReference type="Proteomes" id="UP000019141">
    <property type="component" value="Unassembled WGS sequence"/>
</dbReference>
<reference evidence="7 8" key="1">
    <citation type="journal article" date="2014" name="Nature">
        <title>An environmental bacterial taxon with a large and distinct metabolic repertoire.</title>
        <authorList>
            <person name="Wilson M.C."/>
            <person name="Mori T."/>
            <person name="Ruckert C."/>
            <person name="Uria A.R."/>
            <person name="Helf M.J."/>
            <person name="Takada K."/>
            <person name="Gernert C."/>
            <person name="Steffens U.A."/>
            <person name="Heycke N."/>
            <person name="Schmitt S."/>
            <person name="Rinke C."/>
            <person name="Helfrich E.J."/>
            <person name="Brachmann A.O."/>
            <person name="Gurgui C."/>
            <person name="Wakimoto T."/>
            <person name="Kracht M."/>
            <person name="Crusemann M."/>
            <person name="Hentschel U."/>
            <person name="Abe I."/>
            <person name="Matsunaga S."/>
            <person name="Kalinowski J."/>
            <person name="Takeyama H."/>
            <person name="Piel J."/>
        </authorList>
    </citation>
    <scope>NUCLEOTIDE SEQUENCE [LARGE SCALE GENOMIC DNA]</scope>
    <source>
        <strain evidence="8">TSY1</strain>
    </source>
</reference>
<keyword evidence="8" id="KW-1185">Reference proteome</keyword>
<keyword evidence="2" id="KW-0479">Metal-binding</keyword>
<keyword evidence="3" id="KW-0560">Oxidoreductase</keyword>
<dbReference type="EMBL" id="AZHW01000620">
    <property type="protein sequence ID" value="ETW97782.1"/>
    <property type="molecule type" value="Genomic_DNA"/>
</dbReference>
<keyword evidence="1" id="KW-0004">4Fe-4S</keyword>
<feature type="domain" description="4Fe-4S ferredoxin-type" evidence="6">
    <location>
        <begin position="210"/>
        <end position="239"/>
    </location>
</feature>
<feature type="non-terminal residue" evidence="7">
    <location>
        <position position="1"/>
    </location>
</feature>
<keyword evidence="5" id="KW-0411">Iron-sulfur</keyword>
<dbReference type="InterPro" id="IPR050572">
    <property type="entry name" value="Fe-S_Ferredoxin"/>
</dbReference>
<dbReference type="SUPFAM" id="SSF54862">
    <property type="entry name" value="4Fe-4S ferredoxins"/>
    <property type="match status" value="1"/>
</dbReference>
<dbReference type="Pfam" id="PF00037">
    <property type="entry name" value="Fer4"/>
    <property type="match status" value="1"/>
</dbReference>
<dbReference type="Pfam" id="PF02662">
    <property type="entry name" value="FlpD"/>
    <property type="match status" value="1"/>
</dbReference>
<dbReference type="InterPro" id="IPR017896">
    <property type="entry name" value="4Fe4S_Fe-S-bd"/>
</dbReference>
<dbReference type="PROSITE" id="PS00198">
    <property type="entry name" value="4FE4S_FER_1"/>
    <property type="match status" value="2"/>
</dbReference>
<dbReference type="PANTHER" id="PTHR43687:SF4">
    <property type="entry name" value="BLR5484 PROTEIN"/>
    <property type="match status" value="1"/>
</dbReference>
<dbReference type="GO" id="GO:0046872">
    <property type="term" value="F:metal ion binding"/>
    <property type="evidence" value="ECO:0007669"/>
    <property type="project" value="UniProtKB-KW"/>
</dbReference>
<sequence>MACEGCGACVSACPTSALRYTEPSPRELHARLAAYLESRSETETPPVILFHCGEQGGRALTAAGESGLSYSPGVLPVEVPCLRYVSASNMLTAFRMGAAGVGLLGCETCPHGERELLHQNMALSHLILDAFGLGGERLALITAAEGTEASAIAAMAQMASELEASPIVWDGVLPRETGARQGLAAAVAGLIEQTGREPGRLTVEDGQPFAVTAVQESGCTMCRSCVNVCPTHAFRFDEADASLQLKQISCVACGLCETVCPEDVIALQPELELSRRALDYRAVVQDTIVGCARCDKPFINQKALEAIEAKLFSLDGLGDTFSGARQSLLRMCPDCRAVAAMMEVDKGWEP</sequence>
<dbReference type="GO" id="GO:0051539">
    <property type="term" value="F:4 iron, 4 sulfur cluster binding"/>
    <property type="evidence" value="ECO:0007669"/>
    <property type="project" value="UniProtKB-KW"/>
</dbReference>
<dbReference type="InterPro" id="IPR003813">
    <property type="entry name" value="MvhD/FlpD"/>
</dbReference>
<dbReference type="AlphaFoldDB" id="W4LIJ9"/>
<keyword evidence="4" id="KW-0408">Iron</keyword>
<dbReference type="Gene3D" id="3.30.70.20">
    <property type="match status" value="1"/>
</dbReference>
<dbReference type="HOGENOM" id="CLU_791107_0_0_7"/>
<dbReference type="PANTHER" id="PTHR43687">
    <property type="entry name" value="ADENYLYLSULFATE REDUCTASE, BETA SUBUNIT"/>
    <property type="match status" value="1"/>
</dbReference>
<dbReference type="InterPro" id="IPR017900">
    <property type="entry name" value="4Fe4S_Fe_S_CS"/>
</dbReference>
<comment type="caution">
    <text evidence="7">The sequence shown here is derived from an EMBL/GenBank/DDBJ whole genome shotgun (WGS) entry which is preliminary data.</text>
</comment>
<dbReference type="Pfam" id="PF12838">
    <property type="entry name" value="Fer4_7"/>
    <property type="match status" value="1"/>
</dbReference>
<feature type="domain" description="4Fe-4S ferredoxin-type" evidence="6">
    <location>
        <begin position="241"/>
        <end position="270"/>
    </location>
</feature>
<evidence type="ECO:0000313" key="7">
    <source>
        <dbReference type="EMBL" id="ETW97782.1"/>
    </source>
</evidence>
<evidence type="ECO:0000259" key="6">
    <source>
        <dbReference type="PROSITE" id="PS51379"/>
    </source>
</evidence>
<evidence type="ECO:0000313" key="8">
    <source>
        <dbReference type="Proteomes" id="UP000019141"/>
    </source>
</evidence>
<evidence type="ECO:0000256" key="5">
    <source>
        <dbReference type="ARBA" id="ARBA00023014"/>
    </source>
</evidence>
<evidence type="ECO:0000256" key="2">
    <source>
        <dbReference type="ARBA" id="ARBA00022723"/>
    </source>
</evidence>
<gene>
    <name evidence="7" type="ORF">ETSY1_21325</name>
</gene>
<evidence type="ECO:0000256" key="4">
    <source>
        <dbReference type="ARBA" id="ARBA00023004"/>
    </source>
</evidence>
<proteinExistence type="predicted"/>
<dbReference type="GO" id="GO:0016491">
    <property type="term" value="F:oxidoreductase activity"/>
    <property type="evidence" value="ECO:0007669"/>
    <property type="project" value="UniProtKB-KW"/>
</dbReference>
<feature type="domain" description="4Fe-4S ferredoxin-type" evidence="6">
    <location>
        <begin position="1"/>
        <end position="23"/>
    </location>
</feature>
<organism evidence="7 8">
    <name type="scientific">Entotheonella factor</name>
    <dbReference type="NCBI Taxonomy" id="1429438"/>
    <lineage>
        <taxon>Bacteria</taxon>
        <taxon>Pseudomonadati</taxon>
        <taxon>Nitrospinota/Tectimicrobiota group</taxon>
        <taxon>Candidatus Tectimicrobiota</taxon>
        <taxon>Candidatus Entotheonellia</taxon>
        <taxon>Candidatus Entotheonellales</taxon>
        <taxon>Candidatus Entotheonellaceae</taxon>
        <taxon>Candidatus Entotheonella</taxon>
    </lineage>
</organism>
<evidence type="ECO:0000256" key="1">
    <source>
        <dbReference type="ARBA" id="ARBA00022485"/>
    </source>
</evidence>
<evidence type="ECO:0000256" key="3">
    <source>
        <dbReference type="ARBA" id="ARBA00023002"/>
    </source>
</evidence>
<dbReference type="PROSITE" id="PS51379">
    <property type="entry name" value="4FE4S_FER_2"/>
    <property type="match status" value="3"/>
</dbReference>
<name>W4LIJ9_ENTF1</name>
<accession>W4LIJ9</accession>
<protein>
    <recommendedName>
        <fullName evidence="6">4Fe-4S ferredoxin-type domain-containing protein</fullName>
    </recommendedName>
</protein>